<gene>
    <name evidence="17" type="primary">Pnp_0</name>
    <name evidence="17" type="ORF">TYRSAV_R01843</name>
</gene>
<feature type="domain" description="Nucleoside phosphorylase" evidence="16">
    <location>
        <begin position="20"/>
        <end position="273"/>
    </location>
</feature>
<dbReference type="UniPathway" id="UPA00606"/>
<comment type="similarity">
    <text evidence="2">Belongs to the PNP/MTAP phosphorylase family.</text>
</comment>
<feature type="binding site" evidence="15">
    <location>
        <position position="214"/>
    </location>
    <ligand>
        <name>phosphate</name>
        <dbReference type="ChEBI" id="CHEBI:43474"/>
    </ligand>
</feature>
<evidence type="ECO:0000256" key="12">
    <source>
        <dbReference type="ARBA" id="ARBA00031036"/>
    </source>
</evidence>
<comment type="caution">
    <text evidence="17">The sequence shown here is derived from an EMBL/GenBank/DDBJ whole genome shotgun (WGS) entry which is preliminary data.</text>
</comment>
<evidence type="ECO:0000256" key="15">
    <source>
        <dbReference type="PIRSR" id="PIRSR000477-2"/>
    </source>
</evidence>
<evidence type="ECO:0000256" key="6">
    <source>
        <dbReference type="ARBA" id="ARBA00022679"/>
    </source>
</evidence>
<dbReference type="Gene3D" id="3.40.50.1580">
    <property type="entry name" value="Nucleoside phosphorylase domain"/>
    <property type="match status" value="1"/>
</dbReference>
<dbReference type="InterPro" id="IPR000845">
    <property type="entry name" value="Nucleoside_phosphorylase_d"/>
</dbReference>
<dbReference type="InterPro" id="IPR011268">
    <property type="entry name" value="Purine_phosphorylase"/>
</dbReference>
<accession>A0A7L0XPA3</accession>
<comment type="catalytic activity">
    <reaction evidence="11">
        <text>guanosine + phosphate = alpha-D-ribose 1-phosphate + guanine</text>
        <dbReference type="Rhea" id="RHEA:13233"/>
        <dbReference type="ChEBI" id="CHEBI:16235"/>
        <dbReference type="ChEBI" id="CHEBI:16750"/>
        <dbReference type="ChEBI" id="CHEBI:43474"/>
        <dbReference type="ChEBI" id="CHEBI:57720"/>
        <dbReference type="EC" id="2.4.2.1"/>
    </reaction>
</comment>
<comment type="catalytic activity">
    <reaction evidence="9">
        <text>2'-deoxyguanosine + phosphate = 2-deoxy-alpha-D-ribose 1-phosphate + guanine</text>
        <dbReference type="Rhea" id="RHEA:27738"/>
        <dbReference type="ChEBI" id="CHEBI:16235"/>
        <dbReference type="ChEBI" id="CHEBI:17172"/>
        <dbReference type="ChEBI" id="CHEBI:43474"/>
        <dbReference type="ChEBI" id="CHEBI:57259"/>
        <dbReference type="EC" id="2.4.2.1"/>
    </reaction>
</comment>
<comment type="pathway">
    <text evidence="1">Purine metabolism; purine nucleoside salvage.</text>
</comment>
<protein>
    <recommendedName>
        <fullName evidence="4">Purine nucleoside phosphorylase</fullName>
        <ecNumber evidence="3">2.4.2.1</ecNumber>
    </recommendedName>
    <alternativeName>
        <fullName evidence="13">Inosine phosphorylase</fullName>
    </alternativeName>
    <alternativeName>
        <fullName evidence="12">Inosine-guanosine phosphorylase</fullName>
    </alternativeName>
</protein>
<comment type="catalytic activity">
    <reaction evidence="10">
        <text>2'-deoxyinosine + phosphate = 2-deoxy-alpha-D-ribose 1-phosphate + hypoxanthine</text>
        <dbReference type="Rhea" id="RHEA:27750"/>
        <dbReference type="ChEBI" id="CHEBI:17368"/>
        <dbReference type="ChEBI" id="CHEBI:28997"/>
        <dbReference type="ChEBI" id="CHEBI:43474"/>
        <dbReference type="ChEBI" id="CHEBI:57259"/>
        <dbReference type="EC" id="2.4.2.1"/>
    </reaction>
</comment>
<keyword evidence="18" id="KW-1185">Reference proteome</keyword>
<dbReference type="NCBIfam" id="NF006054">
    <property type="entry name" value="PRK08202.1"/>
    <property type="match status" value="1"/>
</dbReference>
<dbReference type="SUPFAM" id="SSF53167">
    <property type="entry name" value="Purine and uridine phosphorylases"/>
    <property type="match status" value="1"/>
</dbReference>
<feature type="binding site" evidence="15">
    <location>
        <position position="195"/>
    </location>
    <ligand>
        <name>a purine D-ribonucleoside</name>
        <dbReference type="ChEBI" id="CHEBI:142355"/>
    </ligand>
</feature>
<evidence type="ECO:0000256" key="10">
    <source>
        <dbReference type="ARBA" id="ARBA00023950"/>
    </source>
</evidence>
<dbReference type="InterPro" id="IPR035994">
    <property type="entry name" value="Nucleoside_phosphorylase_sf"/>
</dbReference>
<evidence type="ECO:0000259" key="16">
    <source>
        <dbReference type="Pfam" id="PF01048"/>
    </source>
</evidence>
<evidence type="ECO:0000256" key="4">
    <source>
        <dbReference type="ARBA" id="ARBA00013834"/>
    </source>
</evidence>
<organism evidence="17 18">
    <name type="scientific">Tyrannus savana</name>
    <name type="common">Fork-tailed flycatcher</name>
    <name type="synonym">Muscivora tyrannus</name>
    <dbReference type="NCBI Taxonomy" id="137541"/>
    <lineage>
        <taxon>Eukaryota</taxon>
        <taxon>Metazoa</taxon>
        <taxon>Chordata</taxon>
        <taxon>Craniata</taxon>
        <taxon>Vertebrata</taxon>
        <taxon>Euteleostomi</taxon>
        <taxon>Archelosauria</taxon>
        <taxon>Archosauria</taxon>
        <taxon>Dinosauria</taxon>
        <taxon>Saurischia</taxon>
        <taxon>Theropoda</taxon>
        <taxon>Coelurosauria</taxon>
        <taxon>Aves</taxon>
        <taxon>Neognathae</taxon>
        <taxon>Neoaves</taxon>
        <taxon>Telluraves</taxon>
        <taxon>Australaves</taxon>
        <taxon>Passeriformes</taxon>
        <taxon>Tyrannidae</taxon>
        <taxon>Tyrannus</taxon>
    </lineage>
</organism>
<evidence type="ECO:0000256" key="5">
    <source>
        <dbReference type="ARBA" id="ARBA00022676"/>
    </source>
</evidence>
<dbReference type="EMBL" id="VXAW01008863">
    <property type="protein sequence ID" value="NXM04996.1"/>
    <property type="molecule type" value="Genomic_DNA"/>
</dbReference>
<evidence type="ECO:0000256" key="3">
    <source>
        <dbReference type="ARBA" id="ARBA00011886"/>
    </source>
</evidence>
<evidence type="ECO:0000256" key="8">
    <source>
        <dbReference type="ARBA" id="ARBA00023918"/>
    </source>
</evidence>
<evidence type="ECO:0000256" key="11">
    <source>
        <dbReference type="ARBA" id="ARBA00023970"/>
    </source>
</evidence>
<dbReference type="InterPro" id="IPR011270">
    <property type="entry name" value="Pur_Nuc_Pase_Ino/Guo-sp"/>
</dbReference>
<evidence type="ECO:0000256" key="1">
    <source>
        <dbReference type="ARBA" id="ARBA00005058"/>
    </source>
</evidence>
<evidence type="ECO:0000256" key="2">
    <source>
        <dbReference type="ARBA" id="ARBA00006751"/>
    </source>
</evidence>
<feature type="non-terminal residue" evidence="17">
    <location>
        <position position="280"/>
    </location>
</feature>
<evidence type="ECO:0000313" key="17">
    <source>
        <dbReference type="EMBL" id="NXM04996.1"/>
    </source>
</evidence>
<feature type="binding site" evidence="15">
    <location>
        <position position="58"/>
    </location>
    <ligand>
        <name>phosphate</name>
        <dbReference type="ChEBI" id="CHEBI:43474"/>
    </ligand>
</feature>
<comment type="catalytic activity">
    <reaction evidence="8">
        <text>inosine + phosphate = alpha-D-ribose 1-phosphate + hypoxanthine</text>
        <dbReference type="Rhea" id="RHEA:27646"/>
        <dbReference type="ChEBI" id="CHEBI:17368"/>
        <dbReference type="ChEBI" id="CHEBI:17596"/>
        <dbReference type="ChEBI" id="CHEBI:43474"/>
        <dbReference type="ChEBI" id="CHEBI:57720"/>
        <dbReference type="EC" id="2.4.2.1"/>
    </reaction>
</comment>
<feature type="binding site" evidence="15">
    <location>
        <position position="237"/>
    </location>
    <ligand>
        <name>a purine D-ribonucleoside</name>
        <dbReference type="ChEBI" id="CHEBI:142355"/>
    </ligand>
</feature>
<evidence type="ECO:0000256" key="14">
    <source>
        <dbReference type="ARBA" id="ARBA00054498"/>
    </source>
</evidence>
<evidence type="ECO:0000256" key="9">
    <source>
        <dbReference type="ARBA" id="ARBA00023929"/>
    </source>
</evidence>
<dbReference type="Proteomes" id="UP000537779">
    <property type="component" value="Unassembled WGS sequence"/>
</dbReference>
<sequence length="280" mass="30288">YEVYKETADWLRGRTAQRPKIAVICGSGLGGLADALENKTVIPYEDIPHFPRSTVAGHAGRLVFGELSGQPCVCMQGRFHSYEGYSASTVTFPIRVFFLLGVEILVVTNAAGGLNPHFQVGDIMFIRDHISLFGLGGQNPLRGPNDERFGARFPCMSDAYDQDLLGLAKESAQELGLLSFTREGVYCVLAGPCYETIAECRALQALGADAVGMSTVPEVIVARHCGLRVLGISLITNKAVTSYDSEEKATHEDVLRVSVLRAQALQELVTHLLGRLGDST</sequence>
<feature type="non-terminal residue" evidence="17">
    <location>
        <position position="1"/>
    </location>
</feature>
<dbReference type="GO" id="GO:0005737">
    <property type="term" value="C:cytoplasm"/>
    <property type="evidence" value="ECO:0007669"/>
    <property type="project" value="TreeGrafter"/>
</dbReference>
<dbReference type="EC" id="2.4.2.1" evidence="3"/>
<feature type="binding site" evidence="15">
    <location>
        <position position="27"/>
    </location>
    <ligand>
        <name>phosphate</name>
        <dbReference type="ChEBI" id="CHEBI:43474"/>
    </ligand>
</feature>
<evidence type="ECO:0000313" key="18">
    <source>
        <dbReference type="Proteomes" id="UP000537779"/>
    </source>
</evidence>
<dbReference type="PANTHER" id="PTHR11904">
    <property type="entry name" value="METHYLTHIOADENOSINE/PURINE NUCLEOSIDE PHOSPHORYLASE"/>
    <property type="match status" value="1"/>
</dbReference>
<dbReference type="FunFam" id="3.40.50.1580:FF:000004">
    <property type="entry name" value="Purine nucleoside phosphorylase"/>
    <property type="match status" value="1"/>
</dbReference>
<evidence type="ECO:0000256" key="7">
    <source>
        <dbReference type="ARBA" id="ARBA00022726"/>
    </source>
</evidence>
<evidence type="ECO:0000256" key="13">
    <source>
        <dbReference type="ARBA" id="ARBA00033072"/>
    </source>
</evidence>
<keyword evidence="5" id="KW-0328">Glycosyltransferase</keyword>
<dbReference type="PANTHER" id="PTHR11904:SF26">
    <property type="entry name" value="PURINE NUCLEOSIDE PHOSPHORYLASE"/>
    <property type="match status" value="1"/>
</dbReference>
<keyword evidence="6" id="KW-0808">Transferase</keyword>
<dbReference type="Pfam" id="PF01048">
    <property type="entry name" value="PNP_UDP_1"/>
    <property type="match status" value="1"/>
</dbReference>
<reference evidence="17 18" key="1">
    <citation type="submission" date="2019-09" db="EMBL/GenBank/DDBJ databases">
        <title>Bird 10,000 Genomes (B10K) Project - Family phase.</title>
        <authorList>
            <person name="Zhang G."/>
        </authorList>
    </citation>
    <scope>NUCLEOTIDE SEQUENCE [LARGE SCALE GENOMIC DNA]</scope>
    <source>
        <strain evidence="17">B10K-DU-001-37</strain>
        <tissue evidence="17">Muscle</tissue>
    </source>
</reference>
<proteinExistence type="inferred from homology"/>
<dbReference type="NCBIfam" id="TIGR01700">
    <property type="entry name" value="PNPH"/>
    <property type="match status" value="1"/>
</dbReference>
<dbReference type="PIRSF" id="PIRSF000477">
    <property type="entry name" value="PurNPase"/>
    <property type="match status" value="1"/>
</dbReference>
<keyword evidence="7" id="KW-0660">Purine salvage</keyword>
<feature type="binding site" evidence="15">
    <location>
        <position position="110"/>
    </location>
    <ligand>
        <name>phosphate</name>
        <dbReference type="ChEBI" id="CHEBI:43474"/>
    </ligand>
</feature>
<feature type="binding site" evidence="15">
    <location>
        <begin position="78"/>
        <end position="80"/>
    </location>
    <ligand>
        <name>phosphate</name>
        <dbReference type="ChEBI" id="CHEBI:43474"/>
    </ligand>
</feature>
<dbReference type="GO" id="GO:0006166">
    <property type="term" value="P:purine ribonucleoside salvage"/>
    <property type="evidence" value="ECO:0007669"/>
    <property type="project" value="UniProtKB-KW"/>
</dbReference>
<name>A0A7L0XPA3_TYRSA</name>
<comment type="function">
    <text evidence="14">Catalyzes the phosphorolytic breakdown of the N-glycosidic bond in the beta-(deoxy)ribonucleoside molecules, with the formation of the corresponding free purine bases and pentose-1-phosphate. Preferentially acts on 6-oxopurine nucleosides including inosine and guanosine.</text>
</comment>
<dbReference type="NCBIfam" id="TIGR01697">
    <property type="entry name" value="PNPH-PUNA-XAPA"/>
    <property type="match status" value="1"/>
</dbReference>
<dbReference type="AlphaFoldDB" id="A0A7L0XPA3"/>
<dbReference type="GO" id="GO:0004731">
    <property type="term" value="F:purine-nucleoside phosphorylase activity"/>
    <property type="evidence" value="ECO:0007669"/>
    <property type="project" value="UniProtKB-EC"/>
</dbReference>
<dbReference type="CDD" id="cd09009">
    <property type="entry name" value="PNP-EcPNPII_like"/>
    <property type="match status" value="1"/>
</dbReference>